<dbReference type="RefSeq" id="WP_031573446.1">
    <property type="nucleotide sequence ID" value="NZ_FNDZ01000001.1"/>
</dbReference>
<protein>
    <submittedName>
        <fullName evidence="1">Uncharacterized protein</fullName>
    </submittedName>
</protein>
<accession>A0A1G8GZL4</accession>
<name>A0A1G8GZL4_9CLOT</name>
<dbReference type="AlphaFoldDB" id="A0A1G8GZL4"/>
<evidence type="ECO:0000313" key="2">
    <source>
        <dbReference type="Proteomes" id="UP000183255"/>
    </source>
</evidence>
<sequence length="260" mass="29373">MKKHLIKTIAVLLAVLLSLLAVPGLRMIFLFPFFDLHFDKNSVARELGFELTMPLQSSSMLPVLLTYNDSERASKALHMPVSFTVDYTFSRPSFFLGRSHVMDPDESLYSSFAGAYWVSGTGHPLALEELALLVVFDVKKLMLPSFGLSSSEAVFEKIHVVKSGSPVMIRSDVFMKYTGSYIMSTPLHPRNCQLSYLLYGIPPKSFEFYPVQPMYGVLLQHYYPDEDLNLILYALASSEDTVQSLEETLLKKVQIERNAH</sequence>
<reference evidence="1 2" key="1">
    <citation type="submission" date="2016-10" db="EMBL/GenBank/DDBJ databases">
        <authorList>
            <person name="de Groot N.N."/>
        </authorList>
    </citation>
    <scope>NUCLEOTIDE SEQUENCE [LARGE SCALE GENOMIC DNA]</scope>
    <source>
        <strain evidence="1 2">CGMCC 1.5058</strain>
    </source>
</reference>
<evidence type="ECO:0000313" key="1">
    <source>
        <dbReference type="EMBL" id="SDH99833.1"/>
    </source>
</evidence>
<dbReference type="EMBL" id="FNDZ01000001">
    <property type="protein sequence ID" value="SDH99833.1"/>
    <property type="molecule type" value="Genomic_DNA"/>
</dbReference>
<gene>
    <name evidence="1" type="ORF">SAMN05421804_101422</name>
</gene>
<dbReference type="Proteomes" id="UP000183255">
    <property type="component" value="Unassembled WGS sequence"/>
</dbReference>
<organism evidence="1 2">
    <name type="scientific">Proteiniclasticum ruminis</name>
    <dbReference type="NCBI Taxonomy" id="398199"/>
    <lineage>
        <taxon>Bacteria</taxon>
        <taxon>Bacillati</taxon>
        <taxon>Bacillota</taxon>
        <taxon>Clostridia</taxon>
        <taxon>Eubacteriales</taxon>
        <taxon>Clostridiaceae</taxon>
        <taxon>Proteiniclasticum</taxon>
    </lineage>
</organism>
<proteinExistence type="predicted"/>